<reference evidence="1 2" key="1">
    <citation type="journal article" date="2016" name="Nat. Commun.">
        <title>Thousands of microbial genomes shed light on interconnected biogeochemical processes in an aquifer system.</title>
        <authorList>
            <person name="Anantharaman K."/>
            <person name="Brown C.T."/>
            <person name="Hug L.A."/>
            <person name="Sharon I."/>
            <person name="Castelle C.J."/>
            <person name="Probst A.J."/>
            <person name="Thomas B.C."/>
            <person name="Singh A."/>
            <person name="Wilkins M.J."/>
            <person name="Karaoz U."/>
            <person name="Brodie E.L."/>
            <person name="Williams K.H."/>
            <person name="Hubbard S.S."/>
            <person name="Banfield J.F."/>
        </authorList>
    </citation>
    <scope>NUCLEOTIDE SEQUENCE [LARGE SCALE GENOMIC DNA]</scope>
</reference>
<sequence>MNKLVAVLIFVGLGLLIAGQVQETIWVLGATMIIVPIWALVQHWFDEPHVYLTSGKKFKYPYHDAVIGETIEDPGPEIDP</sequence>
<evidence type="ECO:0000313" key="2">
    <source>
        <dbReference type="Proteomes" id="UP000177528"/>
    </source>
</evidence>
<comment type="caution">
    <text evidence="1">The sequence shown here is derived from an EMBL/GenBank/DDBJ whole genome shotgun (WGS) entry which is preliminary data.</text>
</comment>
<evidence type="ECO:0000313" key="1">
    <source>
        <dbReference type="EMBL" id="OGY35050.1"/>
    </source>
</evidence>
<accession>A0A1G1X670</accession>
<proteinExistence type="predicted"/>
<dbReference type="AlphaFoldDB" id="A0A1G1X670"/>
<protein>
    <submittedName>
        <fullName evidence="1">Uncharacterized protein</fullName>
    </submittedName>
</protein>
<name>A0A1G1X670_9BACT</name>
<organism evidence="1 2">
    <name type="scientific">Candidatus Andersenbacteria bacterium RIFCSPHIGHO2_12_FULL_45_11</name>
    <dbReference type="NCBI Taxonomy" id="1797281"/>
    <lineage>
        <taxon>Bacteria</taxon>
        <taxon>Candidatus Anderseniibacteriota</taxon>
    </lineage>
</organism>
<dbReference type="EMBL" id="MHHR01000005">
    <property type="protein sequence ID" value="OGY35050.1"/>
    <property type="molecule type" value="Genomic_DNA"/>
</dbReference>
<dbReference type="Proteomes" id="UP000177528">
    <property type="component" value="Unassembled WGS sequence"/>
</dbReference>
<gene>
    <name evidence="1" type="ORF">A3D99_00735</name>
</gene>